<protein>
    <recommendedName>
        <fullName evidence="12">Transporter</fullName>
    </recommendedName>
</protein>
<dbReference type="STRING" id="947166.A0A1D1VG69"/>
<organism evidence="10 11">
    <name type="scientific">Ramazzottius varieornatus</name>
    <name type="common">Water bear</name>
    <name type="synonym">Tardigrade</name>
    <dbReference type="NCBI Taxonomy" id="947166"/>
    <lineage>
        <taxon>Eukaryota</taxon>
        <taxon>Metazoa</taxon>
        <taxon>Ecdysozoa</taxon>
        <taxon>Tardigrada</taxon>
        <taxon>Eutardigrada</taxon>
        <taxon>Parachela</taxon>
        <taxon>Hypsibioidea</taxon>
        <taxon>Ramazzottiidae</taxon>
        <taxon>Ramazzottius</taxon>
    </lineage>
</organism>
<keyword evidence="8" id="KW-1015">Disulfide bond</keyword>
<proteinExistence type="predicted"/>
<evidence type="ECO:0000313" key="10">
    <source>
        <dbReference type="EMBL" id="GAV00620.1"/>
    </source>
</evidence>
<keyword evidence="2" id="KW-0813">Transport</keyword>
<dbReference type="GO" id="GO:0015179">
    <property type="term" value="F:L-amino acid transmembrane transporter activity"/>
    <property type="evidence" value="ECO:0007669"/>
    <property type="project" value="TreeGrafter"/>
</dbReference>
<evidence type="ECO:0000256" key="8">
    <source>
        <dbReference type="PIRSR" id="PIRSR600175-2"/>
    </source>
</evidence>
<dbReference type="Proteomes" id="UP000186922">
    <property type="component" value="Unassembled WGS sequence"/>
</dbReference>
<dbReference type="PANTHER" id="PTHR11616">
    <property type="entry name" value="SODIUM/CHLORIDE DEPENDENT TRANSPORTER"/>
    <property type="match status" value="1"/>
</dbReference>
<comment type="subcellular location">
    <subcellularLocation>
        <location evidence="1">Membrane</location>
        <topology evidence="1">Multi-pass membrane protein</topology>
    </subcellularLocation>
</comment>
<dbReference type="OrthoDB" id="6581954at2759"/>
<feature type="transmembrane region" description="Helical" evidence="9">
    <location>
        <begin position="222"/>
        <end position="244"/>
    </location>
</feature>
<evidence type="ECO:0008006" key="12">
    <source>
        <dbReference type="Google" id="ProtNLM"/>
    </source>
</evidence>
<feature type="transmembrane region" description="Helical" evidence="9">
    <location>
        <begin position="324"/>
        <end position="348"/>
    </location>
</feature>
<keyword evidence="3 9" id="KW-0812">Transmembrane</keyword>
<dbReference type="InterPro" id="IPR037272">
    <property type="entry name" value="SNS_sf"/>
</dbReference>
<evidence type="ECO:0000256" key="5">
    <source>
        <dbReference type="ARBA" id="ARBA00022989"/>
    </source>
</evidence>
<accession>A0A1D1VG69</accession>
<evidence type="ECO:0000256" key="1">
    <source>
        <dbReference type="ARBA" id="ARBA00004141"/>
    </source>
</evidence>
<evidence type="ECO:0000256" key="4">
    <source>
        <dbReference type="ARBA" id="ARBA00022847"/>
    </source>
</evidence>
<name>A0A1D1VG69_RAMVA</name>
<dbReference type="GO" id="GO:0046872">
    <property type="term" value="F:metal ion binding"/>
    <property type="evidence" value="ECO:0007669"/>
    <property type="project" value="UniProtKB-KW"/>
</dbReference>
<keyword evidence="7" id="KW-0479">Metal-binding</keyword>
<dbReference type="GO" id="GO:0005886">
    <property type="term" value="C:plasma membrane"/>
    <property type="evidence" value="ECO:0007669"/>
    <property type="project" value="TreeGrafter"/>
</dbReference>
<dbReference type="GO" id="GO:0015187">
    <property type="term" value="F:glycine transmembrane transporter activity"/>
    <property type="evidence" value="ECO:0007669"/>
    <property type="project" value="TreeGrafter"/>
</dbReference>
<feature type="transmembrane region" description="Helical" evidence="9">
    <location>
        <begin position="112"/>
        <end position="132"/>
    </location>
</feature>
<feature type="binding site" evidence="7">
    <location>
        <position position="294"/>
    </location>
    <ligand>
        <name>Na(+)</name>
        <dbReference type="ChEBI" id="CHEBI:29101"/>
        <label>1</label>
    </ligand>
</feature>
<keyword evidence="11" id="KW-1185">Reference proteome</keyword>
<comment type="caution">
    <text evidence="10">The sequence shown here is derived from an EMBL/GenBank/DDBJ whole genome shotgun (WGS) entry which is preliminary data.</text>
</comment>
<keyword evidence="5 9" id="KW-1133">Transmembrane helix</keyword>
<dbReference type="Pfam" id="PF00209">
    <property type="entry name" value="SNF"/>
    <property type="match status" value="1"/>
</dbReference>
<gene>
    <name evidence="10" type="primary">RvY_11445-1</name>
    <name evidence="10" type="synonym">RvY_11445.1</name>
    <name evidence="10" type="ORF">RvY_11445</name>
</gene>
<evidence type="ECO:0000256" key="6">
    <source>
        <dbReference type="ARBA" id="ARBA00023136"/>
    </source>
</evidence>
<dbReference type="PROSITE" id="PS50267">
    <property type="entry name" value="NA_NEUROTRAN_SYMP_3"/>
    <property type="match status" value="1"/>
</dbReference>
<feature type="transmembrane region" description="Helical" evidence="9">
    <location>
        <begin position="398"/>
        <end position="417"/>
    </location>
</feature>
<evidence type="ECO:0000256" key="3">
    <source>
        <dbReference type="ARBA" id="ARBA00022692"/>
    </source>
</evidence>
<evidence type="ECO:0000256" key="9">
    <source>
        <dbReference type="SAM" id="Phobius"/>
    </source>
</evidence>
<feature type="transmembrane region" description="Helical" evidence="9">
    <location>
        <begin position="437"/>
        <end position="462"/>
    </location>
</feature>
<feature type="transmembrane region" description="Helical" evidence="9">
    <location>
        <begin position="138"/>
        <end position="158"/>
    </location>
</feature>
<dbReference type="SUPFAM" id="SSF161070">
    <property type="entry name" value="SNF-like"/>
    <property type="match status" value="1"/>
</dbReference>
<keyword evidence="7" id="KW-0915">Sodium</keyword>
<feature type="binding site" evidence="7">
    <location>
        <position position="297"/>
    </location>
    <ligand>
        <name>Na(+)</name>
        <dbReference type="ChEBI" id="CHEBI:29101"/>
        <label>1</label>
    </ligand>
</feature>
<evidence type="ECO:0000256" key="2">
    <source>
        <dbReference type="ARBA" id="ARBA00022448"/>
    </source>
</evidence>
<dbReference type="AlphaFoldDB" id="A0A1D1VG69"/>
<dbReference type="InterPro" id="IPR000175">
    <property type="entry name" value="Na/ntran_symport"/>
</dbReference>
<feature type="disulfide bond" evidence="8">
    <location>
        <begin position="19"/>
        <end position="28"/>
    </location>
</feature>
<feature type="transmembrane region" description="Helical" evidence="9">
    <location>
        <begin position="354"/>
        <end position="377"/>
    </location>
</feature>
<keyword evidence="4" id="KW-0769">Symport</keyword>
<dbReference type="GO" id="GO:0089718">
    <property type="term" value="P:amino acid import across plasma membrane"/>
    <property type="evidence" value="ECO:0007669"/>
    <property type="project" value="TreeGrafter"/>
</dbReference>
<keyword evidence="6 9" id="KW-0472">Membrane</keyword>
<feature type="transmembrane region" description="Helical" evidence="9">
    <location>
        <begin position="282"/>
        <end position="303"/>
    </location>
</feature>
<feature type="binding site" evidence="7">
    <location>
        <position position="298"/>
    </location>
    <ligand>
        <name>Na(+)</name>
        <dbReference type="ChEBI" id="CHEBI:29101"/>
        <label>1</label>
    </ligand>
</feature>
<dbReference type="PRINTS" id="PR00176">
    <property type="entry name" value="NANEUSMPORT"/>
</dbReference>
<dbReference type="GO" id="GO:0005283">
    <property type="term" value="F:amino acid:sodium symporter activity"/>
    <property type="evidence" value="ECO:0007669"/>
    <property type="project" value="TreeGrafter"/>
</dbReference>
<dbReference type="PANTHER" id="PTHR11616:SF236">
    <property type="entry name" value="TRANSPORTER"/>
    <property type="match status" value="1"/>
</dbReference>
<reference evidence="10 11" key="1">
    <citation type="journal article" date="2016" name="Nat. Commun.">
        <title>Extremotolerant tardigrade genome and improved radiotolerance of human cultured cells by tardigrade-unique protein.</title>
        <authorList>
            <person name="Hashimoto T."/>
            <person name="Horikawa D.D."/>
            <person name="Saito Y."/>
            <person name="Kuwahara H."/>
            <person name="Kozuka-Hata H."/>
            <person name="Shin-I T."/>
            <person name="Minakuchi Y."/>
            <person name="Ohishi K."/>
            <person name="Motoyama A."/>
            <person name="Aizu T."/>
            <person name="Enomoto A."/>
            <person name="Kondo K."/>
            <person name="Tanaka S."/>
            <person name="Hara Y."/>
            <person name="Koshikawa S."/>
            <person name="Sagara H."/>
            <person name="Miura T."/>
            <person name="Yokobori S."/>
            <person name="Miyagawa K."/>
            <person name="Suzuki Y."/>
            <person name="Kubo T."/>
            <person name="Oyama M."/>
            <person name="Kohara Y."/>
            <person name="Fujiyama A."/>
            <person name="Arakawa K."/>
            <person name="Katayama T."/>
            <person name="Toyoda A."/>
            <person name="Kunieda T."/>
        </authorList>
    </citation>
    <scope>NUCLEOTIDE SEQUENCE [LARGE SCALE GENOMIC DNA]</scope>
    <source>
        <strain evidence="10 11">YOKOZUNA-1</strain>
    </source>
</reference>
<sequence length="523" mass="57731">MMVTLRAVVLHEPLPWSWCDPQWANNDCFDRSSSNESSAMVNSTGEKSWIMLSSMASNVSWLFVNESAISTDSVHWVNTSRQQPSPEQYFENQVLQIRLNGTEYTIDHLGGIVWPLAVCVLACWTMVCLGLIKGVESAGKVVYVTATLPYVILFALMIRGATLDGAKGGMIFLFTPQWSKLIDITTWRNAASQCFYGISVTNGSLITFGSYNPFRHKVAKDALAVCILDTVASLMACVGIFAVLGHLSLQLGVPIESVSKGGQGLAFAVYPEALQLLPAPHLWAVLFFLMLFSLGIDSLFGSVEPILTSLFDQFPRQRQHKAKWTIGFCAAFFLLTLPCVTHGGLYVIDLLDTYGGGISLLIIATSESLAVFWMYGVDRLAQDFLFMMAYKSSVILKICWKYITPILIACILLASLLTHQPISASGKPYPAWADGLGWTLVFAIVLPIPTWAICTVVHRLLLRHHKEPIKPIVDGLMGPGAKWGPADDVVWQEREQFRLVDACDRQLKKSTETSKCDDGVGKF</sequence>
<evidence type="ECO:0000256" key="7">
    <source>
        <dbReference type="PIRSR" id="PIRSR600175-1"/>
    </source>
</evidence>
<dbReference type="EMBL" id="BDGG01000006">
    <property type="protein sequence ID" value="GAV00620.1"/>
    <property type="molecule type" value="Genomic_DNA"/>
</dbReference>
<evidence type="ECO:0000313" key="11">
    <source>
        <dbReference type="Proteomes" id="UP000186922"/>
    </source>
</evidence>